<evidence type="ECO:0000256" key="5">
    <source>
        <dbReference type="ARBA" id="ARBA00022692"/>
    </source>
</evidence>
<comment type="caution">
    <text evidence="17">The sequence shown here is derived from an EMBL/GenBank/DDBJ whole genome shotgun (WGS) entry which is preliminary data.</text>
</comment>
<dbReference type="PANTHER" id="PTHR42643:SF24">
    <property type="entry name" value="IONOTROPIC RECEPTOR 60A"/>
    <property type="match status" value="1"/>
</dbReference>
<keyword evidence="18" id="KW-1185">Reference proteome</keyword>
<name>A0A8J5MS74_HOMAM</name>
<evidence type="ECO:0000256" key="13">
    <source>
        <dbReference type="SAM" id="MobiDB-lite"/>
    </source>
</evidence>
<feature type="transmembrane region" description="Helical" evidence="14">
    <location>
        <begin position="720"/>
        <end position="747"/>
    </location>
</feature>
<dbReference type="PANTHER" id="PTHR42643">
    <property type="entry name" value="IONOTROPIC RECEPTOR 20A-RELATED"/>
    <property type="match status" value="1"/>
</dbReference>
<evidence type="ECO:0000256" key="8">
    <source>
        <dbReference type="ARBA" id="ARBA00023136"/>
    </source>
</evidence>
<keyword evidence="10" id="KW-0325">Glycoprotein</keyword>
<evidence type="ECO:0000256" key="2">
    <source>
        <dbReference type="ARBA" id="ARBA00008685"/>
    </source>
</evidence>
<keyword evidence="4" id="KW-1003">Cell membrane</keyword>
<feature type="region of interest" description="Disordered" evidence="13">
    <location>
        <begin position="165"/>
        <end position="205"/>
    </location>
</feature>
<evidence type="ECO:0000256" key="4">
    <source>
        <dbReference type="ARBA" id="ARBA00022475"/>
    </source>
</evidence>
<dbReference type="Pfam" id="PF00060">
    <property type="entry name" value="Lig_chan"/>
    <property type="match status" value="1"/>
</dbReference>
<dbReference type="Proteomes" id="UP000747542">
    <property type="component" value="Unassembled WGS sequence"/>
</dbReference>
<keyword evidence="7" id="KW-0406">Ion transport</keyword>
<feature type="transmembrane region" description="Helical" evidence="14">
    <location>
        <begin position="1024"/>
        <end position="1047"/>
    </location>
</feature>
<evidence type="ECO:0000256" key="1">
    <source>
        <dbReference type="ARBA" id="ARBA00004651"/>
    </source>
</evidence>
<accession>A0A8J5MS74</accession>
<keyword evidence="3" id="KW-0813">Transport</keyword>
<evidence type="ECO:0000259" key="15">
    <source>
        <dbReference type="Pfam" id="PF00060"/>
    </source>
</evidence>
<keyword evidence="5 14" id="KW-0812">Transmembrane</keyword>
<dbReference type="InterPro" id="IPR052192">
    <property type="entry name" value="Insect_Ionotropic_Sensory_Rcpt"/>
</dbReference>
<sequence length="1053" mass="119025">MQVKWGMKQKALWDVVFLLGITTTYAAASRNHGRPLLLNSRSNKPTQSPPISDQFPDKEGERRQLSGHAKVNSDYFSDSGNGEETSKHNQASTGDDSDKVSGSTYVAQRDTFQSLWEILASLSNRPAEDSYNILELVVKNHKSPVKCENLSIKMKECLENMKRHSATIQKSSERINHPDDVKHKSERKQNSQTTIQDIVDDSQEQSKNINEFPESMKKSLNNTVNAPDHVSESYVSLDQPLRNLQLFLTGNSSTTIQQPPDRLFNPFLTTHNKYINRGRSSFGPEGSSPQAQKHLFHYLQKKHNPLRIHANQVSKTPPTIHDGSTDDYRELIEAYLEDKRNVNDISYCGHYSHHQNLIPGELINAEYPREGKRSKRTASDYHLRQERSSASYNHVVYQEDSGDTMDHRPSLTPQPLSDSGVKLGGFLIDVLITTGHVDIHLVTQGNIVQGLDTVASMMNDRYIQIEIWTDLTLFLTHLGPTEGYLSTDQFIVYGSSSDILSIIKKITTWYYVVLDDTATNQELADALEEGSHSLLLRPSQYSSQDWAAYTLISPGDGTRHFRFVGKWTKGNGLKVIRQLFPPFSTNLWGRKLTIGVINKPRVLQLQEATRSSPATMEGYSHDILVVIERYLNFSVVPRRFKDWGTPARNGSWDGVIGALFRKVLNAVEIDFSPMDFTPTKESREVIDFSEWVGEDPVVITSAAPQPMIRPFLLLEIYHPWVYVSMLGVLGMSGVTIYLLTWANVVLLKGVYPPPRSLRFTDLFFSACKTVVSQWVRVLPREFSARVFFMMVLSMSLVLDAAYQGHITAFIALPRFTAVIDNHEQLSANKSVIPVTERHSTTQTMIMVSDSRTVCGVKGMREGRLKLRKMKAGRMKEGREGGGEGGETEESERESFQKLAARLQVFDAIFLDSAAFYEGIAVGKWAFVDSYSSTYGRALDYEVEGQRCRFYVSRNSVIGGLDAWPFPRNSPVHSQISTSLKWLRYYGILEQIKSRYYQSRCQTTKGLKSREGPNKMDILMMQSSFYVLGVGCSVGMSVFVAEIVVVTLRKYCLW</sequence>
<dbReference type="Pfam" id="PF10613">
    <property type="entry name" value="Lig_chan-Glu_bd"/>
    <property type="match status" value="1"/>
</dbReference>
<feature type="domain" description="Ionotropic glutamate receptor L-glutamate and glycine-binding" evidence="16">
    <location>
        <begin position="596"/>
        <end position="695"/>
    </location>
</feature>
<proteinExistence type="inferred from homology"/>
<evidence type="ECO:0000256" key="14">
    <source>
        <dbReference type="SAM" id="Phobius"/>
    </source>
</evidence>
<feature type="region of interest" description="Disordered" evidence="13">
    <location>
        <begin position="871"/>
        <end position="892"/>
    </location>
</feature>
<evidence type="ECO:0000256" key="11">
    <source>
        <dbReference type="ARBA" id="ARBA00023286"/>
    </source>
</evidence>
<dbReference type="SUPFAM" id="SSF53850">
    <property type="entry name" value="Periplasmic binding protein-like II"/>
    <property type="match status" value="1"/>
</dbReference>
<keyword evidence="12" id="KW-0407">Ion channel</keyword>
<dbReference type="Gene3D" id="1.10.287.70">
    <property type="match status" value="1"/>
</dbReference>
<feature type="compositionally biased region" description="Basic and acidic residues" evidence="13">
    <location>
        <begin position="171"/>
        <end position="189"/>
    </location>
</feature>
<protein>
    <submittedName>
        <fullName evidence="17">Glutamate receptor ionotropic, delta-2-like 20</fullName>
    </submittedName>
</protein>
<reference evidence="17" key="1">
    <citation type="journal article" date="2021" name="Sci. Adv.">
        <title>The American lobster genome reveals insights on longevity, neural, and immune adaptations.</title>
        <authorList>
            <person name="Polinski J.M."/>
            <person name="Zimin A.V."/>
            <person name="Clark K.F."/>
            <person name="Kohn A.B."/>
            <person name="Sadowski N."/>
            <person name="Timp W."/>
            <person name="Ptitsyn A."/>
            <person name="Khanna P."/>
            <person name="Romanova D.Y."/>
            <person name="Williams P."/>
            <person name="Greenwood S.J."/>
            <person name="Moroz L.L."/>
            <person name="Walt D.R."/>
            <person name="Bodnar A.G."/>
        </authorList>
    </citation>
    <scope>NUCLEOTIDE SEQUENCE</scope>
    <source>
        <strain evidence="17">GMGI-L3</strain>
    </source>
</reference>
<evidence type="ECO:0000259" key="16">
    <source>
        <dbReference type="Pfam" id="PF10613"/>
    </source>
</evidence>
<dbReference type="Gene3D" id="3.40.190.10">
    <property type="entry name" value="Periplasmic binding protein-like II"/>
    <property type="match status" value="1"/>
</dbReference>
<comment type="similarity">
    <text evidence="2">Belongs to the glutamate-gated ion channel (TC 1.A.10.1) family.</text>
</comment>
<keyword evidence="9 17" id="KW-0675">Receptor</keyword>
<dbReference type="AlphaFoldDB" id="A0A8J5MS74"/>
<dbReference type="InterPro" id="IPR001320">
    <property type="entry name" value="Iontro_rcpt_C"/>
</dbReference>
<feature type="compositionally biased region" description="Basic and acidic residues" evidence="13">
    <location>
        <begin position="55"/>
        <end position="64"/>
    </location>
</feature>
<evidence type="ECO:0000256" key="3">
    <source>
        <dbReference type="ARBA" id="ARBA00022448"/>
    </source>
</evidence>
<dbReference type="GO" id="GO:0015276">
    <property type="term" value="F:ligand-gated monoatomic ion channel activity"/>
    <property type="evidence" value="ECO:0007669"/>
    <property type="project" value="InterPro"/>
</dbReference>
<evidence type="ECO:0000256" key="10">
    <source>
        <dbReference type="ARBA" id="ARBA00023180"/>
    </source>
</evidence>
<evidence type="ECO:0000313" key="18">
    <source>
        <dbReference type="Proteomes" id="UP000747542"/>
    </source>
</evidence>
<feature type="domain" description="Ionotropic glutamate receptor C-terminal" evidence="15">
    <location>
        <begin position="720"/>
        <end position="1031"/>
    </location>
</feature>
<keyword evidence="8 14" id="KW-0472">Membrane</keyword>
<feature type="region of interest" description="Disordered" evidence="13">
    <location>
        <begin position="35"/>
        <end position="102"/>
    </location>
</feature>
<evidence type="ECO:0000256" key="12">
    <source>
        <dbReference type="ARBA" id="ARBA00023303"/>
    </source>
</evidence>
<organism evidence="17 18">
    <name type="scientific">Homarus americanus</name>
    <name type="common">American lobster</name>
    <dbReference type="NCBI Taxonomy" id="6706"/>
    <lineage>
        <taxon>Eukaryota</taxon>
        <taxon>Metazoa</taxon>
        <taxon>Ecdysozoa</taxon>
        <taxon>Arthropoda</taxon>
        <taxon>Crustacea</taxon>
        <taxon>Multicrustacea</taxon>
        <taxon>Malacostraca</taxon>
        <taxon>Eumalacostraca</taxon>
        <taxon>Eucarida</taxon>
        <taxon>Decapoda</taxon>
        <taxon>Pleocyemata</taxon>
        <taxon>Astacidea</taxon>
        <taxon>Nephropoidea</taxon>
        <taxon>Nephropidae</taxon>
        <taxon>Homarus</taxon>
    </lineage>
</organism>
<gene>
    <name evidence="17" type="primary">Grid2-L20</name>
    <name evidence="17" type="ORF">Hamer_G014117</name>
</gene>
<keyword evidence="11" id="KW-1071">Ligand-gated ion channel</keyword>
<feature type="compositionally biased region" description="Polar residues" evidence="13">
    <location>
        <begin position="74"/>
        <end position="102"/>
    </location>
</feature>
<dbReference type="EMBL" id="JAHLQT010028947">
    <property type="protein sequence ID" value="KAG7161557.1"/>
    <property type="molecule type" value="Genomic_DNA"/>
</dbReference>
<evidence type="ECO:0000256" key="9">
    <source>
        <dbReference type="ARBA" id="ARBA00023170"/>
    </source>
</evidence>
<comment type="subcellular location">
    <subcellularLocation>
        <location evidence="1">Cell membrane</location>
        <topology evidence="1">Multi-pass membrane protein</topology>
    </subcellularLocation>
</comment>
<feature type="compositionally biased region" description="Polar residues" evidence="13">
    <location>
        <begin position="39"/>
        <end position="51"/>
    </location>
</feature>
<dbReference type="GO" id="GO:0005886">
    <property type="term" value="C:plasma membrane"/>
    <property type="evidence" value="ECO:0007669"/>
    <property type="project" value="UniProtKB-SubCell"/>
</dbReference>
<dbReference type="InterPro" id="IPR019594">
    <property type="entry name" value="Glu/Gly-bd"/>
</dbReference>
<evidence type="ECO:0000256" key="7">
    <source>
        <dbReference type="ARBA" id="ARBA00023065"/>
    </source>
</evidence>
<keyword evidence="6 14" id="KW-1133">Transmembrane helix</keyword>
<evidence type="ECO:0000256" key="6">
    <source>
        <dbReference type="ARBA" id="ARBA00022989"/>
    </source>
</evidence>
<evidence type="ECO:0000313" key="17">
    <source>
        <dbReference type="EMBL" id="KAG7161557.1"/>
    </source>
</evidence>
<dbReference type="GO" id="GO:0050906">
    <property type="term" value="P:detection of stimulus involved in sensory perception"/>
    <property type="evidence" value="ECO:0007669"/>
    <property type="project" value="UniProtKB-ARBA"/>
</dbReference>